<keyword evidence="3" id="KW-1185">Reference proteome</keyword>
<accession>A0A9X2G506</accession>
<gene>
    <name evidence="2" type="ORF">NJR55_13205</name>
</gene>
<dbReference type="EMBL" id="JAMZDE010000008">
    <property type="protein sequence ID" value="MCP1340538.1"/>
    <property type="molecule type" value="Genomic_DNA"/>
</dbReference>
<name>A0A9X2G506_9GAMM</name>
<dbReference type="SUPFAM" id="SSF160631">
    <property type="entry name" value="SMI1/KNR4-like"/>
    <property type="match status" value="1"/>
</dbReference>
<dbReference type="Proteomes" id="UP001139474">
    <property type="component" value="Unassembled WGS sequence"/>
</dbReference>
<evidence type="ECO:0000313" key="3">
    <source>
        <dbReference type="Proteomes" id="UP001139474"/>
    </source>
</evidence>
<dbReference type="Gene3D" id="3.40.1580.10">
    <property type="entry name" value="SMI1/KNR4-like"/>
    <property type="match status" value="1"/>
</dbReference>
<sequence length="122" mass="14676">MFKIEDIPQKFKEWLKRDGLYGNLHEYSHTILALPTELEVQEGINLLVRESEAEWFPNSFQWPDDYWIIGEDGTGNFYFISKQSEDQEVYFYNHETLEKEDFEPSIEHYYKYCKSIEVGSDE</sequence>
<evidence type="ECO:0000259" key="1">
    <source>
        <dbReference type="Pfam" id="PF09346"/>
    </source>
</evidence>
<dbReference type="Pfam" id="PF09346">
    <property type="entry name" value="SMI1_KNR4"/>
    <property type="match status" value="1"/>
</dbReference>
<dbReference type="InterPro" id="IPR037883">
    <property type="entry name" value="Knr4/Smi1-like_sf"/>
</dbReference>
<reference evidence="2" key="1">
    <citation type="submission" date="2022-06" db="EMBL/GenBank/DDBJ databases">
        <title>Idiomarina rhizosphaerae M1R2S28.</title>
        <authorList>
            <person name="Sun J.-Q."/>
            <person name="Li L.-F."/>
        </authorList>
    </citation>
    <scope>NUCLEOTIDE SEQUENCE</scope>
    <source>
        <strain evidence="2">M1R2S28</strain>
    </source>
</reference>
<protein>
    <submittedName>
        <fullName evidence="2">SMI1/KNR4 family protein</fullName>
    </submittedName>
</protein>
<evidence type="ECO:0000313" key="2">
    <source>
        <dbReference type="EMBL" id="MCP1340538.1"/>
    </source>
</evidence>
<comment type="caution">
    <text evidence="2">The sequence shown here is derived from an EMBL/GenBank/DDBJ whole genome shotgun (WGS) entry which is preliminary data.</text>
</comment>
<dbReference type="RefSeq" id="WP_253620357.1">
    <property type="nucleotide sequence ID" value="NZ_JAMZDE010000008.1"/>
</dbReference>
<dbReference type="InterPro" id="IPR018958">
    <property type="entry name" value="Knr4/Smi1-like_dom"/>
</dbReference>
<feature type="domain" description="Knr4/Smi1-like" evidence="1">
    <location>
        <begin position="7"/>
        <end position="109"/>
    </location>
</feature>
<proteinExistence type="predicted"/>
<dbReference type="AlphaFoldDB" id="A0A9X2G506"/>
<organism evidence="2 3">
    <name type="scientific">Idiomarina rhizosphaerae</name>
    <dbReference type="NCBI Taxonomy" id="2961572"/>
    <lineage>
        <taxon>Bacteria</taxon>
        <taxon>Pseudomonadati</taxon>
        <taxon>Pseudomonadota</taxon>
        <taxon>Gammaproteobacteria</taxon>
        <taxon>Alteromonadales</taxon>
        <taxon>Idiomarinaceae</taxon>
        <taxon>Idiomarina</taxon>
    </lineage>
</organism>